<dbReference type="Proteomes" id="UP000198329">
    <property type="component" value="Chromosome I"/>
</dbReference>
<gene>
    <name evidence="3" type="ORF">PNIG_a0174</name>
</gene>
<proteinExistence type="predicted"/>
<dbReference type="Pfam" id="PF13511">
    <property type="entry name" value="DUF4124"/>
    <property type="match status" value="1"/>
</dbReference>
<feature type="domain" description="DUF4124" evidence="2">
    <location>
        <begin position="66"/>
        <end position="97"/>
    </location>
</feature>
<evidence type="ECO:0000259" key="2">
    <source>
        <dbReference type="Pfam" id="PF13511"/>
    </source>
</evidence>
<dbReference type="KEGG" id="png:PNIG_a0174"/>
<protein>
    <recommendedName>
        <fullName evidence="2">DUF4124 domain-containing protein</fullName>
    </recommendedName>
</protein>
<keyword evidence="4" id="KW-1185">Reference proteome</keyword>
<organism evidence="3 4">
    <name type="scientific">Pseudoalteromonas nigrifaciens</name>
    <dbReference type="NCBI Taxonomy" id="28109"/>
    <lineage>
        <taxon>Bacteria</taxon>
        <taxon>Pseudomonadati</taxon>
        <taxon>Pseudomonadota</taxon>
        <taxon>Gammaproteobacteria</taxon>
        <taxon>Alteromonadales</taxon>
        <taxon>Pseudoalteromonadaceae</taxon>
        <taxon>Pseudoalteromonas</taxon>
    </lineage>
</organism>
<dbReference type="GeneID" id="300940196"/>
<feature type="transmembrane region" description="Helical" evidence="1">
    <location>
        <begin position="6"/>
        <end position="22"/>
    </location>
</feature>
<dbReference type="EMBL" id="CP011036">
    <property type="protein sequence ID" value="ASM52514.1"/>
    <property type="molecule type" value="Genomic_DNA"/>
</dbReference>
<dbReference type="RefSeq" id="WP_089367569.1">
    <property type="nucleotide sequence ID" value="NZ_BJXZ01000011.1"/>
</dbReference>
<keyword evidence="1" id="KW-0472">Membrane</keyword>
<dbReference type="InterPro" id="IPR025392">
    <property type="entry name" value="DUF4124"/>
</dbReference>
<evidence type="ECO:0000313" key="3">
    <source>
        <dbReference type="EMBL" id="ASM52514.1"/>
    </source>
</evidence>
<evidence type="ECO:0000313" key="4">
    <source>
        <dbReference type="Proteomes" id="UP000198329"/>
    </source>
</evidence>
<sequence length="167" mass="18637">MKYFTYLAVSVMIIAVISLFYLKKPNGETWLSTSVVINESQQIKDKIISFTSNTFEQAVSSVSNTPSTTRSKIFKWQDRQGQWHFSDTPHPNGKSVEVKLDPKDINVVVAQDTAILSGSSKSSAVNNTSATPTVYDPVSIKKVFDDAEKAKQKLEQRTKQLNDLNGF</sequence>
<dbReference type="AlphaFoldDB" id="A0AAC9UF21"/>
<name>A0AAC9UF21_9GAMM</name>
<keyword evidence="1" id="KW-1133">Transmembrane helix</keyword>
<reference evidence="3 4" key="1">
    <citation type="submission" date="2015-03" db="EMBL/GenBank/DDBJ databases">
        <authorList>
            <person name="Xie B.-B."/>
            <person name="Rong J.-C."/>
            <person name="Qin Q.-L."/>
            <person name="Zhang Y.-Z."/>
        </authorList>
    </citation>
    <scope>NUCLEOTIDE SEQUENCE [LARGE SCALE GENOMIC DNA]</scope>
    <source>
        <strain evidence="3 4">KMM 661</strain>
    </source>
</reference>
<evidence type="ECO:0000256" key="1">
    <source>
        <dbReference type="SAM" id="Phobius"/>
    </source>
</evidence>
<accession>A0AAC9UF21</accession>
<keyword evidence="1" id="KW-0812">Transmembrane</keyword>